<evidence type="ECO:0000313" key="1">
    <source>
        <dbReference type="EMBL" id="KAJ8035006.1"/>
    </source>
</evidence>
<reference evidence="1" key="1">
    <citation type="submission" date="2021-10" db="EMBL/GenBank/DDBJ databases">
        <title>Tropical sea cucumber genome reveals ecological adaptation and Cuvierian tubules defense mechanism.</title>
        <authorList>
            <person name="Chen T."/>
        </authorList>
    </citation>
    <scope>NUCLEOTIDE SEQUENCE</scope>
    <source>
        <strain evidence="1">Nanhai2018</strain>
        <tissue evidence="1">Muscle</tissue>
    </source>
</reference>
<sequence>MRRRKRGKPGDVRRRNRNRRSRPYLPSIIIGNVQFLVNNIDELSANTRFLSDFRNASIMSLTETQLTNNHLDIPSELDELKLLRGDRSLYFTVVHYQYTQSTLVKGGSEELIGVIHELQVESPDVFVIVNSDFSHGSLMKTGSQFYQHVKSYTPGDAILDLCYTNLKEAHTDTPLNGLGESDHNLVFLLPEYKSIVQRIL</sequence>
<dbReference type="EMBL" id="JAIZAY010000010">
    <property type="protein sequence ID" value="KAJ8035006.1"/>
    <property type="molecule type" value="Genomic_DNA"/>
</dbReference>
<dbReference type="OrthoDB" id="10037236at2759"/>
<evidence type="ECO:0000313" key="2">
    <source>
        <dbReference type="Proteomes" id="UP001152320"/>
    </source>
</evidence>
<keyword evidence="2" id="KW-1185">Reference proteome</keyword>
<gene>
    <name evidence="1" type="ORF">HOLleu_22078</name>
</gene>
<organism evidence="1 2">
    <name type="scientific">Holothuria leucospilota</name>
    <name type="common">Black long sea cucumber</name>
    <name type="synonym">Mertensiothuria leucospilota</name>
    <dbReference type="NCBI Taxonomy" id="206669"/>
    <lineage>
        <taxon>Eukaryota</taxon>
        <taxon>Metazoa</taxon>
        <taxon>Echinodermata</taxon>
        <taxon>Eleutherozoa</taxon>
        <taxon>Echinozoa</taxon>
        <taxon>Holothuroidea</taxon>
        <taxon>Aspidochirotacea</taxon>
        <taxon>Aspidochirotida</taxon>
        <taxon>Holothuriidae</taxon>
        <taxon>Holothuria</taxon>
    </lineage>
</organism>
<accession>A0A9Q1BY21</accession>
<comment type="caution">
    <text evidence="1">The sequence shown here is derived from an EMBL/GenBank/DDBJ whole genome shotgun (WGS) entry which is preliminary data.</text>
</comment>
<name>A0A9Q1BY21_HOLLE</name>
<proteinExistence type="predicted"/>
<dbReference type="AlphaFoldDB" id="A0A9Q1BY21"/>
<dbReference type="Proteomes" id="UP001152320">
    <property type="component" value="Chromosome 10"/>
</dbReference>
<protein>
    <submittedName>
        <fullName evidence="1">Uncharacterized protein</fullName>
    </submittedName>
</protein>